<dbReference type="AlphaFoldDB" id="A0A2M9BZ65"/>
<dbReference type="EMBL" id="PGFB01000002">
    <property type="protein sequence ID" value="PJJ63377.1"/>
    <property type="molecule type" value="Genomic_DNA"/>
</dbReference>
<dbReference type="GO" id="GO:0046820">
    <property type="term" value="F:4-amino-4-deoxychorismate synthase activity"/>
    <property type="evidence" value="ECO:0007669"/>
    <property type="project" value="TreeGrafter"/>
</dbReference>
<sequence>MIRRLLRLPVDAWVDPAIVFAGLYAAEPYAVWLDAGADASSNGASSRSYLAAGRAQSELITADVATATVTRRRLDGAHESTRPGAILDVLAEALAGASVSSDAVSSASVSSDAVQDARSDGDGASRGGFRLGWVGWLGYEAGASAAGAPVAASRYPDAALLFVDRAVEFDHGSQAITLLAFDDDGAEHWLRQTAAAIAQLRESDGTAPDRRAETSDIVASTSAPGHDDASPRWRHGEERYLELVRECQEAIRRGDAYQLCLTNEVRVHGRFDPLAVYRGLRELSPTRNGGLLRFGELSVLSATPEQFLRVSSDGHVSTSPIKGTRPRGADSEDDSGLRAELLASDKERAENLMIVDLMRNDLSRVARLGTVEVTRLLEVESYAQVHQLVSTVEAQLDEGSSGVDVVRACFPAGSMTGAPKSSAMGILHALEAGPRGVYSGVFGYFGIDGAIDLAMVIRSIVLGPDAAAIGTGGGITALSVPEEELAETRVKVDALLGLLAR</sequence>
<dbReference type="GO" id="GO:0005737">
    <property type="term" value="C:cytoplasm"/>
    <property type="evidence" value="ECO:0007669"/>
    <property type="project" value="TreeGrafter"/>
</dbReference>
<feature type="domain" description="Anthranilate synthase component I N-terminal" evidence="3">
    <location>
        <begin position="13"/>
        <end position="178"/>
    </location>
</feature>
<evidence type="ECO:0000313" key="4">
    <source>
        <dbReference type="EMBL" id="PJJ63377.1"/>
    </source>
</evidence>
<dbReference type="Pfam" id="PF00425">
    <property type="entry name" value="Chorismate_bind"/>
    <property type="match status" value="1"/>
</dbReference>
<dbReference type="SUPFAM" id="SSF56322">
    <property type="entry name" value="ADC synthase"/>
    <property type="match status" value="1"/>
</dbReference>
<feature type="region of interest" description="Disordered" evidence="1">
    <location>
        <begin position="201"/>
        <end position="232"/>
    </location>
</feature>
<name>A0A2M9BZ65_9MICO</name>
<dbReference type="PANTHER" id="PTHR11236">
    <property type="entry name" value="AMINOBENZOATE/ANTHRANILATE SYNTHASE"/>
    <property type="match status" value="1"/>
</dbReference>
<evidence type="ECO:0000313" key="5">
    <source>
        <dbReference type="Proteomes" id="UP000230161"/>
    </source>
</evidence>
<feature type="region of interest" description="Disordered" evidence="1">
    <location>
        <begin position="311"/>
        <end position="335"/>
    </location>
</feature>
<evidence type="ECO:0000259" key="2">
    <source>
        <dbReference type="Pfam" id="PF00425"/>
    </source>
</evidence>
<feature type="domain" description="Chorismate-utilising enzyme C-terminal" evidence="2">
    <location>
        <begin position="237"/>
        <end position="491"/>
    </location>
</feature>
<dbReference type="RefSeq" id="WP_100343884.1">
    <property type="nucleotide sequence ID" value="NZ_PGFB01000002.1"/>
</dbReference>
<organism evidence="4 5">
    <name type="scientific">Compostimonas suwonensis</name>
    <dbReference type="NCBI Taxonomy" id="1048394"/>
    <lineage>
        <taxon>Bacteria</taxon>
        <taxon>Bacillati</taxon>
        <taxon>Actinomycetota</taxon>
        <taxon>Actinomycetes</taxon>
        <taxon>Micrococcales</taxon>
        <taxon>Microbacteriaceae</taxon>
        <taxon>Compostimonas</taxon>
    </lineage>
</organism>
<dbReference type="Gene3D" id="3.60.120.10">
    <property type="entry name" value="Anthranilate synthase"/>
    <property type="match status" value="1"/>
</dbReference>
<dbReference type="Pfam" id="PF04715">
    <property type="entry name" value="Anth_synt_I_N"/>
    <property type="match status" value="1"/>
</dbReference>
<accession>A0A2M9BZ65</accession>
<dbReference type="OrthoDB" id="3518032at2"/>
<dbReference type="GO" id="GO:0008153">
    <property type="term" value="P:4-aminobenzoate biosynthetic process"/>
    <property type="evidence" value="ECO:0007669"/>
    <property type="project" value="TreeGrafter"/>
</dbReference>
<dbReference type="GO" id="GO:0000162">
    <property type="term" value="P:L-tryptophan biosynthetic process"/>
    <property type="evidence" value="ECO:0007669"/>
    <property type="project" value="TreeGrafter"/>
</dbReference>
<dbReference type="InterPro" id="IPR015890">
    <property type="entry name" value="Chorismate_C"/>
</dbReference>
<protein>
    <submittedName>
        <fullName evidence="4">Anthranilate synthase component 1</fullName>
    </submittedName>
</protein>
<proteinExistence type="predicted"/>
<dbReference type="PRINTS" id="PR00095">
    <property type="entry name" value="ANTSNTHASEI"/>
</dbReference>
<keyword evidence="5" id="KW-1185">Reference proteome</keyword>
<dbReference type="InterPro" id="IPR006805">
    <property type="entry name" value="Anth_synth_I_N"/>
</dbReference>
<evidence type="ECO:0000256" key="1">
    <source>
        <dbReference type="SAM" id="MobiDB-lite"/>
    </source>
</evidence>
<evidence type="ECO:0000259" key="3">
    <source>
        <dbReference type="Pfam" id="PF04715"/>
    </source>
</evidence>
<dbReference type="Proteomes" id="UP000230161">
    <property type="component" value="Unassembled WGS sequence"/>
</dbReference>
<dbReference type="InterPro" id="IPR019999">
    <property type="entry name" value="Anth_synth_I-like"/>
</dbReference>
<feature type="compositionally biased region" description="Basic and acidic residues" evidence="1">
    <location>
        <begin position="201"/>
        <end position="214"/>
    </location>
</feature>
<dbReference type="PANTHER" id="PTHR11236:SF18">
    <property type="entry name" value="AMINODEOXYCHORISMATE SYNTHASE"/>
    <property type="match status" value="1"/>
</dbReference>
<gene>
    <name evidence="4" type="ORF">CLV54_1042</name>
</gene>
<comment type="caution">
    <text evidence="4">The sequence shown here is derived from an EMBL/GenBank/DDBJ whole genome shotgun (WGS) entry which is preliminary data.</text>
</comment>
<dbReference type="InterPro" id="IPR005801">
    <property type="entry name" value="ADC_synthase"/>
</dbReference>
<reference evidence="4 5" key="1">
    <citation type="submission" date="2017-11" db="EMBL/GenBank/DDBJ databases">
        <title>Genomic Encyclopedia of Archaeal and Bacterial Type Strains, Phase II (KMG-II): From Individual Species to Whole Genera.</title>
        <authorList>
            <person name="Goeker M."/>
        </authorList>
    </citation>
    <scope>NUCLEOTIDE SEQUENCE [LARGE SCALE GENOMIC DNA]</scope>
    <source>
        <strain evidence="4 5">DSM 25625</strain>
    </source>
</reference>